<comment type="similarity">
    <text evidence="1">Belongs to the sigma-70 factor family. ECF subfamily.</text>
</comment>
<dbReference type="CDD" id="cd06171">
    <property type="entry name" value="Sigma70_r4"/>
    <property type="match status" value="1"/>
</dbReference>
<evidence type="ECO:0000313" key="8">
    <source>
        <dbReference type="Proteomes" id="UP000236178"/>
    </source>
</evidence>
<dbReference type="EMBL" id="PJOS01000129">
    <property type="protein sequence ID" value="PKT68082.1"/>
    <property type="molecule type" value="Genomic_DNA"/>
</dbReference>
<dbReference type="PANTHER" id="PTHR43133">
    <property type="entry name" value="RNA POLYMERASE ECF-TYPE SIGMA FACTO"/>
    <property type="match status" value="1"/>
</dbReference>
<name>A0A2I0SDY8_9ACTN</name>
<evidence type="ECO:0000256" key="1">
    <source>
        <dbReference type="ARBA" id="ARBA00010641"/>
    </source>
</evidence>
<evidence type="ECO:0000256" key="2">
    <source>
        <dbReference type="ARBA" id="ARBA00023015"/>
    </source>
</evidence>
<dbReference type="SUPFAM" id="SSF88946">
    <property type="entry name" value="Sigma2 domain of RNA polymerase sigma factors"/>
    <property type="match status" value="1"/>
</dbReference>
<dbReference type="RefSeq" id="WP_103553972.1">
    <property type="nucleotide sequence ID" value="NZ_KZ626967.1"/>
</dbReference>
<keyword evidence="2" id="KW-0805">Transcription regulation</keyword>
<dbReference type="InterPro" id="IPR036388">
    <property type="entry name" value="WH-like_DNA-bd_sf"/>
</dbReference>
<feature type="domain" description="RNA polymerase sigma factor 70 region 4 type 2" evidence="6">
    <location>
        <begin position="138"/>
        <end position="189"/>
    </location>
</feature>
<gene>
    <name evidence="7" type="ORF">CW362_36855</name>
</gene>
<dbReference type="GO" id="GO:0016987">
    <property type="term" value="F:sigma factor activity"/>
    <property type="evidence" value="ECO:0007669"/>
    <property type="project" value="UniProtKB-KW"/>
</dbReference>
<dbReference type="GO" id="GO:0003677">
    <property type="term" value="F:DNA binding"/>
    <property type="evidence" value="ECO:0007669"/>
    <property type="project" value="InterPro"/>
</dbReference>
<sequence>MPSTVYEEEPEPPAGDDADSVEALLVRVADGDKDAFTGVYEALARPVMGLACRILRDPAQAEEVTQEVMVEVWRTACRYRPERGSAKGWVFTLAHRRAVDRVRHAQAAAQRERRAGAVLAGREHDEVAEAVEDDDERRRAQECMARLARMYRVPLALAYYQGLTYVEVAAALSAPAGTVKSRMRTGLRLLRDCLEAR</sequence>
<dbReference type="InterPro" id="IPR007627">
    <property type="entry name" value="RNA_pol_sigma70_r2"/>
</dbReference>
<evidence type="ECO:0000313" key="7">
    <source>
        <dbReference type="EMBL" id="PKT68082.1"/>
    </source>
</evidence>
<evidence type="ECO:0000259" key="5">
    <source>
        <dbReference type="Pfam" id="PF04542"/>
    </source>
</evidence>
<dbReference type="Proteomes" id="UP000236178">
    <property type="component" value="Unassembled WGS sequence"/>
</dbReference>
<evidence type="ECO:0000256" key="4">
    <source>
        <dbReference type="ARBA" id="ARBA00023163"/>
    </source>
</evidence>
<feature type="domain" description="RNA polymerase sigma-70 region 2" evidence="5">
    <location>
        <begin position="40"/>
        <end position="106"/>
    </location>
</feature>
<keyword evidence="3" id="KW-0731">Sigma factor</keyword>
<evidence type="ECO:0000259" key="6">
    <source>
        <dbReference type="Pfam" id="PF08281"/>
    </source>
</evidence>
<dbReference type="InterPro" id="IPR039425">
    <property type="entry name" value="RNA_pol_sigma-70-like"/>
</dbReference>
<dbReference type="SUPFAM" id="SSF88659">
    <property type="entry name" value="Sigma3 and sigma4 domains of RNA polymerase sigma factors"/>
    <property type="match status" value="1"/>
</dbReference>
<reference evidence="7 8" key="1">
    <citation type="submission" date="2017-12" db="EMBL/GenBank/DDBJ databases">
        <title>Streptomyces populusis sp. nov., a novel endophytic actinobacterium isolated from stems of Populus adenopoda Maxim.</title>
        <authorList>
            <person name="Wang Z."/>
        </authorList>
    </citation>
    <scope>NUCLEOTIDE SEQUENCE [LARGE SCALE GENOMIC DNA]</scope>
    <source>
        <strain evidence="7 8">A249</strain>
    </source>
</reference>
<dbReference type="Gene3D" id="1.10.10.10">
    <property type="entry name" value="Winged helix-like DNA-binding domain superfamily/Winged helix DNA-binding domain"/>
    <property type="match status" value="1"/>
</dbReference>
<keyword evidence="4" id="KW-0804">Transcription</keyword>
<dbReference type="InterPro" id="IPR013325">
    <property type="entry name" value="RNA_pol_sigma_r2"/>
</dbReference>
<dbReference type="GO" id="GO:0006352">
    <property type="term" value="P:DNA-templated transcription initiation"/>
    <property type="evidence" value="ECO:0007669"/>
    <property type="project" value="InterPro"/>
</dbReference>
<dbReference type="AlphaFoldDB" id="A0A2I0SDY8"/>
<organism evidence="7 8">
    <name type="scientific">Streptomyces populi</name>
    <dbReference type="NCBI Taxonomy" id="2058924"/>
    <lineage>
        <taxon>Bacteria</taxon>
        <taxon>Bacillati</taxon>
        <taxon>Actinomycetota</taxon>
        <taxon>Actinomycetes</taxon>
        <taxon>Kitasatosporales</taxon>
        <taxon>Streptomycetaceae</taxon>
        <taxon>Streptomyces</taxon>
    </lineage>
</organism>
<dbReference type="NCBIfam" id="NF007228">
    <property type="entry name" value="PRK09646.1"/>
    <property type="match status" value="1"/>
</dbReference>
<dbReference type="NCBIfam" id="TIGR02937">
    <property type="entry name" value="sigma70-ECF"/>
    <property type="match status" value="1"/>
</dbReference>
<keyword evidence="8" id="KW-1185">Reference proteome</keyword>
<dbReference type="Gene3D" id="1.10.1740.10">
    <property type="match status" value="1"/>
</dbReference>
<protein>
    <submittedName>
        <fullName evidence="7">RNA polymerase subunit sigma</fullName>
    </submittedName>
</protein>
<dbReference type="InterPro" id="IPR014284">
    <property type="entry name" value="RNA_pol_sigma-70_dom"/>
</dbReference>
<dbReference type="InterPro" id="IPR013324">
    <property type="entry name" value="RNA_pol_sigma_r3/r4-like"/>
</dbReference>
<proteinExistence type="inferred from homology"/>
<dbReference type="PANTHER" id="PTHR43133:SF66">
    <property type="entry name" value="ECF RNA POLYMERASE SIGMA FACTOR SIGK"/>
    <property type="match status" value="1"/>
</dbReference>
<dbReference type="Pfam" id="PF08281">
    <property type="entry name" value="Sigma70_r4_2"/>
    <property type="match status" value="1"/>
</dbReference>
<dbReference type="OrthoDB" id="9784272at2"/>
<dbReference type="InterPro" id="IPR013249">
    <property type="entry name" value="RNA_pol_sigma70_r4_t2"/>
</dbReference>
<evidence type="ECO:0000256" key="3">
    <source>
        <dbReference type="ARBA" id="ARBA00023082"/>
    </source>
</evidence>
<dbReference type="Pfam" id="PF04542">
    <property type="entry name" value="Sigma70_r2"/>
    <property type="match status" value="1"/>
</dbReference>
<accession>A0A2I0SDY8</accession>
<comment type="caution">
    <text evidence="7">The sequence shown here is derived from an EMBL/GenBank/DDBJ whole genome shotgun (WGS) entry which is preliminary data.</text>
</comment>